<keyword evidence="3 10" id="KW-0662">Pyridine nucleotide biosynthesis</keyword>
<evidence type="ECO:0000256" key="8">
    <source>
        <dbReference type="ARBA" id="ARBA00023027"/>
    </source>
</evidence>
<comment type="similarity">
    <text evidence="10">Belongs to the NadD family.</text>
</comment>
<reference evidence="12 13" key="1">
    <citation type="submission" date="2017-09" db="EMBL/GenBank/DDBJ databases">
        <title>Depth-based differentiation of microbial function through sediment-hosted aquifers and enrichment of novel symbionts in the deep terrestrial subsurface.</title>
        <authorList>
            <person name="Probst A.J."/>
            <person name="Ladd B."/>
            <person name="Jarett J.K."/>
            <person name="Geller-Mcgrath D.E."/>
            <person name="Sieber C.M."/>
            <person name="Emerson J.B."/>
            <person name="Anantharaman K."/>
            <person name="Thomas B.C."/>
            <person name="Malmstrom R."/>
            <person name="Stieglmeier M."/>
            <person name="Klingl A."/>
            <person name="Woyke T."/>
            <person name="Ryan C.M."/>
            <person name="Banfield J.F."/>
        </authorList>
    </citation>
    <scope>NUCLEOTIDE SEQUENCE [LARGE SCALE GENOMIC DNA]</scope>
    <source>
        <strain evidence="12">CG17_big_fil_post_rev_8_21_14_2_50_48_46</strain>
    </source>
</reference>
<dbReference type="NCBIfam" id="NF000840">
    <property type="entry name" value="PRK00071.1-3"/>
    <property type="match status" value="1"/>
</dbReference>
<dbReference type="InterPro" id="IPR005248">
    <property type="entry name" value="NadD/NMNAT"/>
</dbReference>
<evidence type="ECO:0000313" key="13">
    <source>
        <dbReference type="Proteomes" id="UP000231019"/>
    </source>
</evidence>
<name>A0A2M7G668_9BACT</name>
<dbReference type="SUPFAM" id="SSF52374">
    <property type="entry name" value="Nucleotidylyl transferase"/>
    <property type="match status" value="1"/>
</dbReference>
<dbReference type="InterPro" id="IPR014729">
    <property type="entry name" value="Rossmann-like_a/b/a_fold"/>
</dbReference>
<dbReference type="AlphaFoldDB" id="A0A2M7G668"/>
<dbReference type="GO" id="GO:0005524">
    <property type="term" value="F:ATP binding"/>
    <property type="evidence" value="ECO:0007669"/>
    <property type="project" value="UniProtKB-KW"/>
</dbReference>
<dbReference type="PANTHER" id="PTHR39321:SF3">
    <property type="entry name" value="PHOSPHOPANTETHEINE ADENYLYLTRANSFERASE"/>
    <property type="match status" value="1"/>
</dbReference>
<keyword evidence="8 10" id="KW-0520">NAD</keyword>
<gene>
    <name evidence="10 12" type="primary">nadD</name>
    <name evidence="12" type="ORF">COW36_08305</name>
</gene>
<evidence type="ECO:0000256" key="9">
    <source>
        <dbReference type="ARBA" id="ARBA00048721"/>
    </source>
</evidence>
<dbReference type="GO" id="GO:0004515">
    <property type="term" value="F:nicotinate-nucleotide adenylyltransferase activity"/>
    <property type="evidence" value="ECO:0007669"/>
    <property type="project" value="UniProtKB-UniRule"/>
</dbReference>
<dbReference type="HAMAP" id="MF_00244">
    <property type="entry name" value="NaMN_adenylyltr"/>
    <property type="match status" value="1"/>
</dbReference>
<keyword evidence="5 10" id="KW-0548">Nucleotidyltransferase</keyword>
<keyword evidence="7 10" id="KW-0067">ATP-binding</keyword>
<evidence type="ECO:0000256" key="1">
    <source>
        <dbReference type="ARBA" id="ARBA00002324"/>
    </source>
</evidence>
<comment type="pathway">
    <text evidence="2 10">Cofactor biosynthesis; NAD(+) biosynthesis; deamido-NAD(+) from nicotinate D-ribonucleotide: step 1/1.</text>
</comment>
<dbReference type="InterPro" id="IPR004821">
    <property type="entry name" value="Cyt_trans-like"/>
</dbReference>
<evidence type="ECO:0000256" key="4">
    <source>
        <dbReference type="ARBA" id="ARBA00022679"/>
    </source>
</evidence>
<comment type="caution">
    <text evidence="12">The sequence shown here is derived from an EMBL/GenBank/DDBJ whole genome shotgun (WGS) entry which is preliminary data.</text>
</comment>
<dbReference type="GO" id="GO:0009435">
    <property type="term" value="P:NAD+ biosynthetic process"/>
    <property type="evidence" value="ECO:0007669"/>
    <property type="project" value="UniProtKB-UniRule"/>
</dbReference>
<evidence type="ECO:0000256" key="6">
    <source>
        <dbReference type="ARBA" id="ARBA00022741"/>
    </source>
</evidence>
<dbReference type="Gene3D" id="3.40.50.620">
    <property type="entry name" value="HUPs"/>
    <property type="match status" value="1"/>
</dbReference>
<comment type="function">
    <text evidence="1 10">Catalyzes the reversible adenylation of nicotinate mononucleotide (NaMN) to nicotinic acid adenine dinucleotide (NaAD).</text>
</comment>
<evidence type="ECO:0000259" key="11">
    <source>
        <dbReference type="Pfam" id="PF01467"/>
    </source>
</evidence>
<evidence type="ECO:0000256" key="10">
    <source>
        <dbReference type="HAMAP-Rule" id="MF_00244"/>
    </source>
</evidence>
<dbReference type="UniPathway" id="UPA00253">
    <property type="reaction ID" value="UER00332"/>
</dbReference>
<protein>
    <recommendedName>
        <fullName evidence="10">Probable nicotinate-nucleotide adenylyltransferase</fullName>
        <ecNumber evidence="10">2.7.7.18</ecNumber>
    </recommendedName>
    <alternativeName>
        <fullName evidence="10">Deamido-NAD(+) diphosphorylase</fullName>
    </alternativeName>
    <alternativeName>
        <fullName evidence="10">Deamido-NAD(+) pyrophosphorylase</fullName>
    </alternativeName>
    <alternativeName>
        <fullName evidence="10">Nicotinate mononucleotide adenylyltransferase</fullName>
        <shortName evidence="10">NaMN adenylyltransferase</shortName>
    </alternativeName>
</protein>
<accession>A0A2M7G668</accession>
<evidence type="ECO:0000256" key="5">
    <source>
        <dbReference type="ARBA" id="ARBA00022695"/>
    </source>
</evidence>
<evidence type="ECO:0000313" key="12">
    <source>
        <dbReference type="EMBL" id="PIW17492.1"/>
    </source>
</evidence>
<proteinExistence type="inferred from homology"/>
<dbReference type="CDD" id="cd02165">
    <property type="entry name" value="NMNAT"/>
    <property type="match status" value="1"/>
</dbReference>
<dbReference type="EC" id="2.7.7.18" evidence="10"/>
<evidence type="ECO:0000256" key="3">
    <source>
        <dbReference type="ARBA" id="ARBA00022642"/>
    </source>
</evidence>
<dbReference type="NCBIfam" id="TIGR00125">
    <property type="entry name" value="cyt_tran_rel"/>
    <property type="match status" value="1"/>
</dbReference>
<dbReference type="PANTHER" id="PTHR39321">
    <property type="entry name" value="NICOTINATE-NUCLEOTIDE ADENYLYLTRANSFERASE-RELATED"/>
    <property type="match status" value="1"/>
</dbReference>
<dbReference type="NCBIfam" id="TIGR00482">
    <property type="entry name" value="nicotinate (nicotinamide) nucleotide adenylyltransferase"/>
    <property type="match status" value="1"/>
</dbReference>
<evidence type="ECO:0000256" key="2">
    <source>
        <dbReference type="ARBA" id="ARBA00005019"/>
    </source>
</evidence>
<dbReference type="Pfam" id="PF01467">
    <property type="entry name" value="CTP_transf_like"/>
    <property type="match status" value="1"/>
</dbReference>
<sequence length="213" mass="24281">MPHPVGLLGGTFDPIHIGHLSMAQWSADALGLSEVWLIPAGQPPHKADRAVTAAQDRLKICELASADNPKLKVCALEIEKNSASYTIETLESLSPRFREKPWLIIGLDSLLNLPSWHRWKEFGKYCKLAVLPRQHGWIHDAASLQTWCEENLAEAAPEIRWLDLPQVDISSTLLRRVLKQGYDCRYALHPKVWDYIKKNRLYQIEHIPPETCH</sequence>
<organism evidence="12 13">
    <name type="scientific">bacterium (Candidatus Blackallbacteria) CG17_big_fil_post_rev_8_21_14_2_50_48_46</name>
    <dbReference type="NCBI Taxonomy" id="2014261"/>
    <lineage>
        <taxon>Bacteria</taxon>
        <taxon>Candidatus Blackallbacteria</taxon>
    </lineage>
</organism>
<evidence type="ECO:0000256" key="7">
    <source>
        <dbReference type="ARBA" id="ARBA00022840"/>
    </source>
</evidence>
<keyword evidence="6 10" id="KW-0547">Nucleotide-binding</keyword>
<dbReference type="EMBL" id="PFFQ01000023">
    <property type="protein sequence ID" value="PIW17492.1"/>
    <property type="molecule type" value="Genomic_DNA"/>
</dbReference>
<comment type="catalytic activity">
    <reaction evidence="9 10">
        <text>nicotinate beta-D-ribonucleotide + ATP + H(+) = deamido-NAD(+) + diphosphate</text>
        <dbReference type="Rhea" id="RHEA:22860"/>
        <dbReference type="ChEBI" id="CHEBI:15378"/>
        <dbReference type="ChEBI" id="CHEBI:30616"/>
        <dbReference type="ChEBI" id="CHEBI:33019"/>
        <dbReference type="ChEBI" id="CHEBI:57502"/>
        <dbReference type="ChEBI" id="CHEBI:58437"/>
        <dbReference type="EC" id="2.7.7.18"/>
    </reaction>
</comment>
<dbReference type="Proteomes" id="UP000231019">
    <property type="component" value="Unassembled WGS sequence"/>
</dbReference>
<keyword evidence="4 10" id="KW-0808">Transferase</keyword>
<feature type="domain" description="Cytidyltransferase-like" evidence="11">
    <location>
        <begin position="7"/>
        <end position="176"/>
    </location>
</feature>